<organism evidence="1 2">
    <name type="scientific">Simiduia aestuariiviva</name>
    <dbReference type="NCBI Taxonomy" id="1510459"/>
    <lineage>
        <taxon>Bacteria</taxon>
        <taxon>Pseudomonadati</taxon>
        <taxon>Pseudomonadota</taxon>
        <taxon>Gammaproteobacteria</taxon>
        <taxon>Cellvibrionales</taxon>
        <taxon>Cellvibrionaceae</taxon>
        <taxon>Simiduia</taxon>
    </lineage>
</organism>
<protein>
    <submittedName>
        <fullName evidence="1">Uncharacterized protein</fullName>
    </submittedName>
</protein>
<dbReference type="EMBL" id="JACHXZ010000002">
    <property type="protein sequence ID" value="MBB3168137.1"/>
    <property type="molecule type" value="Genomic_DNA"/>
</dbReference>
<dbReference type="RefSeq" id="WP_183909585.1">
    <property type="nucleotide sequence ID" value="NZ_JACHXZ010000002.1"/>
</dbReference>
<gene>
    <name evidence="1" type="ORF">FHS30_001321</name>
</gene>
<sequence length="154" mass="17765">MNLPDFTDFPPLLALRKKMGATELGQFDFFDPVLHLTGEERIQLAGQGIAVGTVALRKLLDHTVAYKNARVIVWQPQCAEYHLCWCKNFPQLPDVFVGARKPAGMSVCSECLDHLQYDGHNSHRHRHQDYYAQVRKHFDVATFFQRFPHYPIGR</sequence>
<proteinExistence type="predicted"/>
<name>A0A839URW4_9GAMM</name>
<accession>A0A839URW4</accession>
<reference evidence="1 2" key="1">
    <citation type="submission" date="2020-08" db="EMBL/GenBank/DDBJ databases">
        <title>Genomic Encyclopedia of Type Strains, Phase III (KMG-III): the genomes of soil and plant-associated and newly described type strains.</title>
        <authorList>
            <person name="Whitman W."/>
        </authorList>
    </citation>
    <scope>NUCLEOTIDE SEQUENCE [LARGE SCALE GENOMIC DNA]</scope>
    <source>
        <strain evidence="1 2">CECT 8571</strain>
    </source>
</reference>
<evidence type="ECO:0000313" key="1">
    <source>
        <dbReference type="EMBL" id="MBB3168137.1"/>
    </source>
</evidence>
<keyword evidence="2" id="KW-1185">Reference proteome</keyword>
<evidence type="ECO:0000313" key="2">
    <source>
        <dbReference type="Proteomes" id="UP000559987"/>
    </source>
</evidence>
<dbReference type="AlphaFoldDB" id="A0A839URW4"/>
<comment type="caution">
    <text evidence="1">The sequence shown here is derived from an EMBL/GenBank/DDBJ whole genome shotgun (WGS) entry which is preliminary data.</text>
</comment>
<dbReference type="Proteomes" id="UP000559987">
    <property type="component" value="Unassembled WGS sequence"/>
</dbReference>